<protein>
    <submittedName>
        <fullName evidence="1">Uncharacterized protein</fullName>
    </submittedName>
</protein>
<dbReference type="Proteomes" id="UP000799754">
    <property type="component" value="Unassembled WGS sequence"/>
</dbReference>
<evidence type="ECO:0000313" key="2">
    <source>
        <dbReference type="Proteomes" id="UP000799754"/>
    </source>
</evidence>
<dbReference type="EMBL" id="MU006713">
    <property type="protein sequence ID" value="KAF2628496.1"/>
    <property type="molecule type" value="Genomic_DNA"/>
</dbReference>
<reference evidence="1" key="1">
    <citation type="journal article" date="2020" name="Stud. Mycol.">
        <title>101 Dothideomycetes genomes: a test case for predicting lifestyles and emergence of pathogens.</title>
        <authorList>
            <person name="Haridas S."/>
            <person name="Albert R."/>
            <person name="Binder M."/>
            <person name="Bloem J."/>
            <person name="Labutti K."/>
            <person name="Salamov A."/>
            <person name="Andreopoulos B."/>
            <person name="Baker S."/>
            <person name="Barry K."/>
            <person name="Bills G."/>
            <person name="Bluhm B."/>
            <person name="Cannon C."/>
            <person name="Castanera R."/>
            <person name="Culley D."/>
            <person name="Daum C."/>
            <person name="Ezra D."/>
            <person name="Gonzalez J."/>
            <person name="Henrissat B."/>
            <person name="Kuo A."/>
            <person name="Liang C."/>
            <person name="Lipzen A."/>
            <person name="Lutzoni F."/>
            <person name="Magnuson J."/>
            <person name="Mondo S."/>
            <person name="Nolan M."/>
            <person name="Ohm R."/>
            <person name="Pangilinan J."/>
            <person name="Park H.-J."/>
            <person name="Ramirez L."/>
            <person name="Alfaro M."/>
            <person name="Sun H."/>
            <person name="Tritt A."/>
            <person name="Yoshinaga Y."/>
            <person name="Zwiers L.-H."/>
            <person name="Turgeon B."/>
            <person name="Goodwin S."/>
            <person name="Spatafora J."/>
            <person name="Crous P."/>
            <person name="Grigoriev I."/>
        </authorList>
    </citation>
    <scope>NUCLEOTIDE SEQUENCE</scope>
    <source>
        <strain evidence="1">CBS 525.71</strain>
    </source>
</reference>
<sequence length="151" mass="17716">MPAQIKDFIATTDPLMQLLDEEEDDYELLIKQDNRTMSNSLTSSRKQTSTWHLLNWNKDSRWKAMQKNVDENIALHASGDLMLAELEEKLKTKWMAVKKRSWEDKRDVIGKLYEELDMILKSQKECRKPLEEEFARAKARLAEIERESGGT</sequence>
<proteinExistence type="predicted"/>
<evidence type="ECO:0000313" key="1">
    <source>
        <dbReference type="EMBL" id="KAF2628496.1"/>
    </source>
</evidence>
<name>A0ACB6S2W7_9PLEO</name>
<comment type="caution">
    <text evidence="1">The sequence shown here is derived from an EMBL/GenBank/DDBJ whole genome shotgun (WGS) entry which is preliminary data.</text>
</comment>
<organism evidence="1 2">
    <name type="scientific">Macroventuria anomochaeta</name>
    <dbReference type="NCBI Taxonomy" id="301207"/>
    <lineage>
        <taxon>Eukaryota</taxon>
        <taxon>Fungi</taxon>
        <taxon>Dikarya</taxon>
        <taxon>Ascomycota</taxon>
        <taxon>Pezizomycotina</taxon>
        <taxon>Dothideomycetes</taxon>
        <taxon>Pleosporomycetidae</taxon>
        <taxon>Pleosporales</taxon>
        <taxon>Pleosporineae</taxon>
        <taxon>Didymellaceae</taxon>
        <taxon>Macroventuria</taxon>
    </lineage>
</organism>
<accession>A0ACB6S2W7</accession>
<gene>
    <name evidence="1" type="ORF">BU25DRAFT_457808</name>
</gene>
<keyword evidence="2" id="KW-1185">Reference proteome</keyword>